<dbReference type="Proteomes" id="UP001596405">
    <property type="component" value="Unassembled WGS sequence"/>
</dbReference>
<comment type="caution">
    <text evidence="1">The sequence shown here is derived from an EMBL/GenBank/DDBJ whole genome shotgun (WGS) entry which is preliminary data.</text>
</comment>
<sequence>MAISDILDKVKKEWEVLKGEEAKDKLFVNENTFPDEATARREFERSKQKLFNVNDWSKLEGMNSTFQLYTPQGQKSSATKPSEGDYMLIILPGTTFENWVLISKVTEEEDVAEFVVHPSQKPQPEPGEEGVIKHFFVKEASSTFRVYRDGTKIMGFEIGRHEAINNHGDEAGDRALLNTFISEGGWAGFQDYQWDRITKYYVHLEELPGK</sequence>
<dbReference type="RefSeq" id="WP_066624454.1">
    <property type="nucleotide sequence ID" value="NZ_JBHSYQ010000008.1"/>
</dbReference>
<keyword evidence="2" id="KW-1185">Reference proteome</keyword>
<gene>
    <name evidence="1" type="ORF">ACFQHR_15035</name>
</gene>
<organism evidence="1 2">
    <name type="scientific">Rufibacter roseus</name>
    <dbReference type="NCBI Taxonomy" id="1567108"/>
    <lineage>
        <taxon>Bacteria</taxon>
        <taxon>Pseudomonadati</taxon>
        <taxon>Bacteroidota</taxon>
        <taxon>Cytophagia</taxon>
        <taxon>Cytophagales</taxon>
        <taxon>Hymenobacteraceae</taxon>
        <taxon>Rufibacter</taxon>
    </lineage>
</organism>
<evidence type="ECO:0000313" key="2">
    <source>
        <dbReference type="Proteomes" id="UP001596405"/>
    </source>
</evidence>
<evidence type="ECO:0000313" key="1">
    <source>
        <dbReference type="EMBL" id="MFC6998951.1"/>
    </source>
</evidence>
<protein>
    <submittedName>
        <fullName evidence="1">Uncharacterized protein</fullName>
    </submittedName>
</protein>
<proteinExistence type="predicted"/>
<reference evidence="2" key="1">
    <citation type="journal article" date="2019" name="Int. J. Syst. Evol. Microbiol.">
        <title>The Global Catalogue of Microorganisms (GCM) 10K type strain sequencing project: providing services to taxonomists for standard genome sequencing and annotation.</title>
        <authorList>
            <consortium name="The Broad Institute Genomics Platform"/>
            <consortium name="The Broad Institute Genome Sequencing Center for Infectious Disease"/>
            <person name="Wu L."/>
            <person name="Ma J."/>
        </authorList>
    </citation>
    <scope>NUCLEOTIDE SEQUENCE [LARGE SCALE GENOMIC DNA]</scope>
    <source>
        <strain evidence="2">CGMCC 4.7393</strain>
    </source>
</reference>
<accession>A0ABW2DRU2</accession>
<name>A0ABW2DRU2_9BACT</name>
<dbReference type="EMBL" id="JBHSYQ010000008">
    <property type="protein sequence ID" value="MFC6998951.1"/>
    <property type="molecule type" value="Genomic_DNA"/>
</dbReference>